<dbReference type="InterPro" id="IPR017441">
    <property type="entry name" value="Protein_kinase_ATP_BS"/>
</dbReference>
<name>A0A6P5GF23_ANACO</name>
<keyword evidence="8" id="KW-0732">Signal</keyword>
<dbReference type="PANTHER" id="PTHR46146">
    <property type="entry name" value="SERINE/THREONINE-PROTEIN KINASE-LIKE PROTEIN CCR4"/>
    <property type="match status" value="1"/>
</dbReference>
<evidence type="ECO:0000259" key="9">
    <source>
        <dbReference type="PROSITE" id="PS50011"/>
    </source>
</evidence>
<dbReference type="InterPro" id="IPR008271">
    <property type="entry name" value="Ser/Thr_kinase_AS"/>
</dbReference>
<dbReference type="PROSITE" id="PS50011">
    <property type="entry name" value="PROTEIN_KINASE_DOM"/>
    <property type="match status" value="1"/>
</dbReference>
<accession>A0A6P5GF23</accession>
<dbReference type="InterPro" id="IPR011009">
    <property type="entry name" value="Kinase-like_dom_sf"/>
</dbReference>
<gene>
    <name evidence="11" type="primary">LOC109723320</name>
</gene>
<evidence type="ECO:0000313" key="11">
    <source>
        <dbReference type="RefSeq" id="XP_020107241.1"/>
    </source>
</evidence>
<sequence>MSPNHQFPLLPIVALFILVLFAPTATESFIPSASLSTVAISHISNITLVCALLPAGDKTYHLNCTSLPKRSQHNYPSGRSGFSAIAAGDGFLCALGPAPTPAPPPESTMRWWDFAQKTKNGSAPDSKRVYRGTPLAALSAGESHVCGLQGVGVGGGNLTCWRWPELSVPPGLEFFEIGVGGDFVCGLLRGSGEIRCFDGGGCGGGGGGCLVCWGATAPPLGEAPVAGISSLALGTNRTCGLRSNGTVLCWGPNAGPPRGLAEAQFVAIQARGDALCGVLMANYSLVCWGSKAFASNRLVFDYVLPGPCAPLASCSCGILAGSGNVCPNYGGICQRCAVELPPSPANGSKRGRRRAIFIAVGVIGLAIGLAAAAFFFVAHRRNSCRVLQDAGRIHAEPAQAQAQPQPQRLLLRGVPSARSSRAPGGADSPTTMERRLSALIGKGPSSTIERFPLATLLAATDAFSEGHKIGSGSFGSVYRAVLPDGRVVAIKRAEPPCPYAAAAAASATTSSASASTSAALPAKRRDRESAFLSELALLSRVNHKNLVRLLGFCTDRAEHVLVYEFVSNGALHDHLHKRAPIAPPLASWNARLKLALDAARGIEYLHAYAVPPIIHRDIKPSNILLDDSWTAKVSDFGLSLLLSTGEDDDDDAHDTPRAAGTVGYMDPEYYRLQHLTAKSDVYSFGVVLLELLSGCKVIQKYEESGTPRNVVEFAVPHIVADDVHRILDQRLPPPTPSEIEAVAYVGYLAADCVSPVGRNRPTMTEIVNGLERAVSACGTPNLSRSGTERSG</sequence>
<evidence type="ECO:0000313" key="10">
    <source>
        <dbReference type="Proteomes" id="UP000515123"/>
    </source>
</evidence>
<dbReference type="AlphaFoldDB" id="A0A6P5GF23"/>
<proteinExistence type="predicted"/>
<evidence type="ECO:0000256" key="4">
    <source>
        <dbReference type="ARBA" id="ARBA00022777"/>
    </source>
</evidence>
<dbReference type="GeneID" id="109723320"/>
<dbReference type="Pfam" id="PF07714">
    <property type="entry name" value="PK_Tyr_Ser-Thr"/>
    <property type="match status" value="1"/>
</dbReference>
<evidence type="ECO:0000256" key="2">
    <source>
        <dbReference type="ARBA" id="ARBA00022679"/>
    </source>
</evidence>
<keyword evidence="1" id="KW-0723">Serine/threonine-protein kinase</keyword>
<dbReference type="CDD" id="cd14066">
    <property type="entry name" value="STKc_IRAK"/>
    <property type="match status" value="1"/>
</dbReference>
<dbReference type="OrthoDB" id="61110at2759"/>
<evidence type="ECO:0000256" key="1">
    <source>
        <dbReference type="ARBA" id="ARBA00022527"/>
    </source>
</evidence>
<keyword evidence="7" id="KW-0472">Membrane</keyword>
<dbReference type="InterPro" id="IPR009091">
    <property type="entry name" value="RCC1/BLIP-II"/>
</dbReference>
<reference evidence="11" key="2">
    <citation type="submission" date="2025-08" db="UniProtKB">
        <authorList>
            <consortium name="RefSeq"/>
        </authorList>
    </citation>
    <scope>IDENTIFICATION</scope>
    <source>
        <tissue evidence="11">Leaf</tissue>
    </source>
</reference>
<dbReference type="SUPFAM" id="SSF50985">
    <property type="entry name" value="RCC1/BLIP-II"/>
    <property type="match status" value="1"/>
</dbReference>
<keyword evidence="2" id="KW-0808">Transferase</keyword>
<feature type="transmembrane region" description="Helical" evidence="7">
    <location>
        <begin position="38"/>
        <end position="56"/>
    </location>
</feature>
<dbReference type="GO" id="GO:0005524">
    <property type="term" value="F:ATP binding"/>
    <property type="evidence" value="ECO:0007669"/>
    <property type="project" value="UniProtKB-UniRule"/>
</dbReference>
<keyword evidence="3 6" id="KW-0547">Nucleotide-binding</keyword>
<protein>
    <submittedName>
        <fullName evidence="11">Serine/threonine-protein kinase-like protein CCR4</fullName>
    </submittedName>
</protein>
<dbReference type="SMART" id="SM00220">
    <property type="entry name" value="S_TKc"/>
    <property type="match status" value="1"/>
</dbReference>
<dbReference type="Gene3D" id="2.130.10.30">
    <property type="entry name" value="Regulator of chromosome condensation 1/beta-lactamase-inhibitor protein II"/>
    <property type="match status" value="1"/>
</dbReference>
<feature type="binding site" evidence="6">
    <location>
        <position position="491"/>
    </location>
    <ligand>
        <name>ATP</name>
        <dbReference type="ChEBI" id="CHEBI:30616"/>
    </ligand>
</feature>
<dbReference type="InterPro" id="IPR001245">
    <property type="entry name" value="Ser-Thr/Tyr_kinase_cat_dom"/>
</dbReference>
<dbReference type="PROSITE" id="PS00108">
    <property type="entry name" value="PROTEIN_KINASE_ST"/>
    <property type="match status" value="1"/>
</dbReference>
<keyword evidence="7" id="KW-0812">Transmembrane</keyword>
<reference evidence="10" key="1">
    <citation type="journal article" date="2015" name="Nat. Genet.">
        <title>The pineapple genome and the evolution of CAM photosynthesis.</title>
        <authorList>
            <person name="Ming R."/>
            <person name="VanBuren R."/>
            <person name="Wai C.M."/>
            <person name="Tang H."/>
            <person name="Schatz M.C."/>
            <person name="Bowers J.E."/>
            <person name="Lyons E."/>
            <person name="Wang M.L."/>
            <person name="Chen J."/>
            <person name="Biggers E."/>
            <person name="Zhang J."/>
            <person name="Huang L."/>
            <person name="Zhang L."/>
            <person name="Miao W."/>
            <person name="Zhang J."/>
            <person name="Ye Z."/>
            <person name="Miao C."/>
            <person name="Lin Z."/>
            <person name="Wang H."/>
            <person name="Zhou H."/>
            <person name="Yim W.C."/>
            <person name="Priest H.D."/>
            <person name="Zheng C."/>
            <person name="Woodhouse M."/>
            <person name="Edger P.P."/>
            <person name="Guyot R."/>
            <person name="Guo H.B."/>
            <person name="Guo H."/>
            <person name="Zheng G."/>
            <person name="Singh R."/>
            <person name="Sharma A."/>
            <person name="Min X."/>
            <person name="Zheng Y."/>
            <person name="Lee H."/>
            <person name="Gurtowski J."/>
            <person name="Sedlazeck F.J."/>
            <person name="Harkess A."/>
            <person name="McKain M.R."/>
            <person name="Liao Z."/>
            <person name="Fang J."/>
            <person name="Liu J."/>
            <person name="Zhang X."/>
            <person name="Zhang Q."/>
            <person name="Hu W."/>
            <person name="Qin Y."/>
            <person name="Wang K."/>
            <person name="Chen L.Y."/>
            <person name="Shirley N."/>
            <person name="Lin Y.R."/>
            <person name="Liu L.Y."/>
            <person name="Hernandez A.G."/>
            <person name="Wright C.L."/>
            <person name="Bulone V."/>
            <person name="Tuskan G.A."/>
            <person name="Heath K."/>
            <person name="Zee F."/>
            <person name="Moore P.H."/>
            <person name="Sunkar R."/>
            <person name="Leebens-Mack J.H."/>
            <person name="Mockler T."/>
            <person name="Bennetzen J.L."/>
            <person name="Freeling M."/>
            <person name="Sankoff D."/>
            <person name="Paterson A.H."/>
            <person name="Zhu X."/>
            <person name="Yang X."/>
            <person name="Smith J.A."/>
            <person name="Cushman J.C."/>
            <person name="Paull R.E."/>
            <person name="Yu Q."/>
        </authorList>
    </citation>
    <scope>NUCLEOTIDE SEQUENCE [LARGE SCALE GENOMIC DNA]</scope>
    <source>
        <strain evidence="10">cv. F153</strain>
    </source>
</reference>
<feature type="transmembrane region" description="Helical" evidence="7">
    <location>
        <begin position="355"/>
        <end position="378"/>
    </location>
</feature>
<dbReference type="Gene3D" id="3.30.200.20">
    <property type="entry name" value="Phosphorylase Kinase, domain 1"/>
    <property type="match status" value="1"/>
</dbReference>
<feature type="chain" id="PRO_5027595206" evidence="8">
    <location>
        <begin position="27"/>
        <end position="791"/>
    </location>
</feature>
<keyword evidence="10" id="KW-1185">Reference proteome</keyword>
<evidence type="ECO:0000256" key="5">
    <source>
        <dbReference type="ARBA" id="ARBA00022840"/>
    </source>
</evidence>
<evidence type="ECO:0000256" key="3">
    <source>
        <dbReference type="ARBA" id="ARBA00022741"/>
    </source>
</evidence>
<dbReference type="InterPro" id="IPR000719">
    <property type="entry name" value="Prot_kinase_dom"/>
</dbReference>
<keyword evidence="5 6" id="KW-0067">ATP-binding</keyword>
<dbReference type="Gene3D" id="1.10.510.10">
    <property type="entry name" value="Transferase(Phosphotransferase) domain 1"/>
    <property type="match status" value="1"/>
</dbReference>
<feature type="signal peptide" evidence="8">
    <location>
        <begin position="1"/>
        <end position="26"/>
    </location>
</feature>
<dbReference type="SUPFAM" id="SSF56112">
    <property type="entry name" value="Protein kinase-like (PK-like)"/>
    <property type="match status" value="1"/>
</dbReference>
<evidence type="ECO:0000256" key="6">
    <source>
        <dbReference type="PROSITE-ProRule" id="PRU10141"/>
    </source>
</evidence>
<dbReference type="PANTHER" id="PTHR46146:SF20">
    <property type="entry name" value="OS04G0439600 PROTEIN"/>
    <property type="match status" value="1"/>
</dbReference>
<evidence type="ECO:0000256" key="7">
    <source>
        <dbReference type="SAM" id="Phobius"/>
    </source>
</evidence>
<keyword evidence="7" id="KW-1133">Transmembrane helix</keyword>
<dbReference type="Pfam" id="PF13540">
    <property type="entry name" value="RCC1_2"/>
    <property type="match status" value="1"/>
</dbReference>
<keyword evidence="4" id="KW-0418">Kinase</keyword>
<dbReference type="GO" id="GO:0004674">
    <property type="term" value="F:protein serine/threonine kinase activity"/>
    <property type="evidence" value="ECO:0007669"/>
    <property type="project" value="UniProtKB-KW"/>
</dbReference>
<organism evidence="10 11">
    <name type="scientific">Ananas comosus</name>
    <name type="common">Pineapple</name>
    <name type="synonym">Ananas ananas</name>
    <dbReference type="NCBI Taxonomy" id="4615"/>
    <lineage>
        <taxon>Eukaryota</taxon>
        <taxon>Viridiplantae</taxon>
        <taxon>Streptophyta</taxon>
        <taxon>Embryophyta</taxon>
        <taxon>Tracheophyta</taxon>
        <taxon>Spermatophyta</taxon>
        <taxon>Magnoliopsida</taxon>
        <taxon>Liliopsida</taxon>
        <taxon>Poales</taxon>
        <taxon>Bromeliaceae</taxon>
        <taxon>Bromelioideae</taxon>
        <taxon>Ananas</taxon>
    </lineage>
</organism>
<feature type="domain" description="Protein kinase" evidence="9">
    <location>
        <begin position="463"/>
        <end position="774"/>
    </location>
</feature>
<dbReference type="PROSITE" id="PS00107">
    <property type="entry name" value="PROTEIN_KINASE_ATP"/>
    <property type="match status" value="1"/>
</dbReference>
<evidence type="ECO:0000256" key="8">
    <source>
        <dbReference type="SAM" id="SignalP"/>
    </source>
</evidence>
<dbReference type="RefSeq" id="XP_020107241.1">
    <property type="nucleotide sequence ID" value="XM_020251652.1"/>
</dbReference>
<dbReference type="Proteomes" id="UP000515123">
    <property type="component" value="Linkage group 17"/>
</dbReference>